<accession>A0AA39YX98</accession>
<evidence type="ECO:0000313" key="2">
    <source>
        <dbReference type="Proteomes" id="UP001175001"/>
    </source>
</evidence>
<protein>
    <recommendedName>
        <fullName evidence="3">Lipocalin-like domain-containing protein</fullName>
    </recommendedName>
</protein>
<proteinExistence type="predicted"/>
<keyword evidence="2" id="KW-1185">Reference proteome</keyword>
<dbReference type="EMBL" id="JAUJDW010000011">
    <property type="protein sequence ID" value="KAK0660272.1"/>
    <property type="molecule type" value="Genomic_DNA"/>
</dbReference>
<reference evidence="1" key="1">
    <citation type="submission" date="2023-06" db="EMBL/GenBank/DDBJ databases">
        <title>Multi-omics analyses reveal the molecular pathogenesis toolkit of Lasiodiplodia hormozganensis, a cross-kingdom pathogen.</title>
        <authorList>
            <person name="Felix C."/>
            <person name="Meneses R."/>
            <person name="Goncalves M.F.M."/>
            <person name="Tilleman L."/>
            <person name="Duarte A.S."/>
            <person name="Jorrin-Novo J.V."/>
            <person name="Van De Peer Y."/>
            <person name="Deforce D."/>
            <person name="Van Nieuwerburgh F."/>
            <person name="Esteves A.C."/>
            <person name="Alves A."/>
        </authorList>
    </citation>
    <scope>NUCLEOTIDE SEQUENCE</scope>
    <source>
        <strain evidence="1">CBS 339.90</strain>
    </source>
</reference>
<dbReference type="Proteomes" id="UP001175001">
    <property type="component" value="Unassembled WGS sequence"/>
</dbReference>
<comment type="caution">
    <text evidence="1">The sequence shown here is derived from an EMBL/GenBank/DDBJ whole genome shotgun (WGS) entry which is preliminary data.</text>
</comment>
<gene>
    <name evidence="1" type="ORF">DIS24_g3354</name>
</gene>
<evidence type="ECO:0000313" key="1">
    <source>
        <dbReference type="EMBL" id="KAK0660272.1"/>
    </source>
</evidence>
<evidence type="ECO:0008006" key="3">
    <source>
        <dbReference type="Google" id="ProtNLM"/>
    </source>
</evidence>
<name>A0AA39YX98_9PEZI</name>
<organism evidence="1 2">
    <name type="scientific">Lasiodiplodia hormozganensis</name>
    <dbReference type="NCBI Taxonomy" id="869390"/>
    <lineage>
        <taxon>Eukaryota</taxon>
        <taxon>Fungi</taxon>
        <taxon>Dikarya</taxon>
        <taxon>Ascomycota</taxon>
        <taxon>Pezizomycotina</taxon>
        <taxon>Dothideomycetes</taxon>
        <taxon>Dothideomycetes incertae sedis</taxon>
        <taxon>Botryosphaeriales</taxon>
        <taxon>Botryosphaeriaceae</taxon>
        <taxon>Lasiodiplodia</taxon>
    </lineage>
</organism>
<sequence>MSVAKAFNCFVGAWGFINATAVNTTTGAIIPEWHGPYPSGMSVYDPSGYNTFIITANDTTEPERRPKTVSLPAKPDDPVQTWATIAQHSLAVGGPFYIVNATDGTDHHDYDRNSNKKNGPSGYVREKSITSTLPAWVGIELLNEFDFYDNCNTHVLRSNPTPGIEQIVWFYRRPDNSKGQVKA</sequence>
<dbReference type="AlphaFoldDB" id="A0AA39YX98"/>